<feature type="transmembrane region" description="Helical" evidence="1">
    <location>
        <begin position="101"/>
        <end position="119"/>
    </location>
</feature>
<name>A0A9D2ICY8_9FIRM</name>
<feature type="transmembrane region" description="Helical" evidence="1">
    <location>
        <begin position="68"/>
        <end position="89"/>
    </location>
</feature>
<dbReference type="EMBL" id="DXCL01000016">
    <property type="protein sequence ID" value="HIZ03183.1"/>
    <property type="molecule type" value="Genomic_DNA"/>
</dbReference>
<organism evidence="2 3">
    <name type="scientific">Candidatus Borkfalkia avistercoris</name>
    <dbReference type="NCBI Taxonomy" id="2838504"/>
    <lineage>
        <taxon>Bacteria</taxon>
        <taxon>Bacillati</taxon>
        <taxon>Bacillota</taxon>
        <taxon>Clostridia</taxon>
        <taxon>Christensenellales</taxon>
        <taxon>Christensenellaceae</taxon>
        <taxon>Candidatus Borkfalkia</taxon>
    </lineage>
</organism>
<evidence type="ECO:0000313" key="3">
    <source>
        <dbReference type="Proteomes" id="UP000824132"/>
    </source>
</evidence>
<evidence type="ECO:0000313" key="2">
    <source>
        <dbReference type="EMBL" id="HIZ03183.1"/>
    </source>
</evidence>
<feature type="transmembrane region" description="Helical" evidence="1">
    <location>
        <begin position="12"/>
        <end position="35"/>
    </location>
</feature>
<keyword evidence="1" id="KW-0472">Membrane</keyword>
<accession>A0A9D2ICY8</accession>
<sequence length="167" mass="17267">MAKKNLKLFIPGAIALVLGIVAFCMMFVDAVTYSVKLLGGEFSFTGMKLAFGGEIEVVSGVSIDALEFNIMTTLAFILPLVGGVLALLFKNGLITKIITTACFVLGAVFLFSTTGFTAISLGGQDAKDALTAVCEEKLAVGPIVAGVLSVIGAVVCFFKGTIAKMIG</sequence>
<feature type="transmembrane region" description="Helical" evidence="1">
    <location>
        <begin position="139"/>
        <end position="158"/>
    </location>
</feature>
<protein>
    <submittedName>
        <fullName evidence="2">Uncharacterized protein</fullName>
    </submittedName>
</protein>
<evidence type="ECO:0000256" key="1">
    <source>
        <dbReference type="SAM" id="Phobius"/>
    </source>
</evidence>
<proteinExistence type="predicted"/>
<keyword evidence="1" id="KW-1133">Transmembrane helix</keyword>
<comment type="caution">
    <text evidence="2">The sequence shown here is derived from an EMBL/GenBank/DDBJ whole genome shotgun (WGS) entry which is preliminary data.</text>
</comment>
<dbReference type="AlphaFoldDB" id="A0A9D2ICY8"/>
<reference evidence="2" key="1">
    <citation type="journal article" date="2021" name="PeerJ">
        <title>Extensive microbial diversity within the chicken gut microbiome revealed by metagenomics and culture.</title>
        <authorList>
            <person name="Gilroy R."/>
            <person name="Ravi A."/>
            <person name="Getino M."/>
            <person name="Pursley I."/>
            <person name="Horton D.L."/>
            <person name="Alikhan N.F."/>
            <person name="Baker D."/>
            <person name="Gharbi K."/>
            <person name="Hall N."/>
            <person name="Watson M."/>
            <person name="Adriaenssens E.M."/>
            <person name="Foster-Nyarko E."/>
            <person name="Jarju S."/>
            <person name="Secka A."/>
            <person name="Antonio M."/>
            <person name="Oren A."/>
            <person name="Chaudhuri R.R."/>
            <person name="La Ragione R."/>
            <person name="Hildebrand F."/>
            <person name="Pallen M.J."/>
        </authorList>
    </citation>
    <scope>NUCLEOTIDE SEQUENCE</scope>
    <source>
        <strain evidence="2">CHK187-5294</strain>
    </source>
</reference>
<reference evidence="2" key="2">
    <citation type="submission" date="2021-04" db="EMBL/GenBank/DDBJ databases">
        <authorList>
            <person name="Gilroy R."/>
        </authorList>
    </citation>
    <scope>NUCLEOTIDE SEQUENCE</scope>
    <source>
        <strain evidence="2">CHK187-5294</strain>
    </source>
</reference>
<keyword evidence="1" id="KW-0812">Transmembrane</keyword>
<gene>
    <name evidence="2" type="ORF">H9727_02745</name>
</gene>
<dbReference type="Proteomes" id="UP000824132">
    <property type="component" value="Unassembled WGS sequence"/>
</dbReference>